<dbReference type="AlphaFoldDB" id="A0ABD1ZCX9"/>
<keyword evidence="6" id="KW-0808">Transferase</keyword>
<keyword evidence="6" id="KW-0325">Glycoprotein</keyword>
<keyword evidence="3 6" id="KW-0489">Methyltransferase</keyword>
<dbReference type="GO" id="GO:0012505">
    <property type="term" value="C:endomembrane system"/>
    <property type="evidence" value="ECO:0007669"/>
    <property type="project" value="UniProtKB-SubCell"/>
</dbReference>
<dbReference type="Gene3D" id="3.40.50.150">
    <property type="entry name" value="Vaccinia Virus protein VP39"/>
    <property type="match status" value="1"/>
</dbReference>
<reference evidence="8 9" key="1">
    <citation type="submission" date="2024-09" db="EMBL/GenBank/DDBJ databases">
        <title>Chromosome-scale assembly of Riccia fluitans.</title>
        <authorList>
            <person name="Paukszto L."/>
            <person name="Sawicki J."/>
            <person name="Karawczyk K."/>
            <person name="Piernik-Szablinska J."/>
            <person name="Szczecinska M."/>
            <person name="Mazdziarz M."/>
        </authorList>
    </citation>
    <scope>NUCLEOTIDE SEQUENCE [LARGE SCALE GENOMIC DNA]</scope>
    <source>
        <strain evidence="8">Rf_01</strain>
        <tissue evidence="8">Aerial parts of the thallus</tissue>
    </source>
</reference>
<dbReference type="GO" id="GO:0016020">
    <property type="term" value="C:membrane"/>
    <property type="evidence" value="ECO:0007669"/>
    <property type="project" value="UniProtKB-SubCell"/>
</dbReference>
<accession>A0ABD1ZCX9</accession>
<evidence type="ECO:0000256" key="7">
    <source>
        <dbReference type="SAM" id="SignalP"/>
    </source>
</evidence>
<gene>
    <name evidence="8" type="ORF">R1flu_017323</name>
</gene>
<evidence type="ECO:0000256" key="2">
    <source>
        <dbReference type="ARBA" id="ARBA00008361"/>
    </source>
</evidence>
<feature type="signal peptide" evidence="7">
    <location>
        <begin position="1"/>
        <end position="25"/>
    </location>
</feature>
<dbReference type="PANTHER" id="PTHR10108">
    <property type="entry name" value="SAM-DEPENDENT METHYLTRANSFERASE"/>
    <property type="match status" value="1"/>
</dbReference>
<dbReference type="SUPFAM" id="SSF53335">
    <property type="entry name" value="S-adenosyl-L-methionine-dependent methyltransferases"/>
    <property type="match status" value="1"/>
</dbReference>
<sequence>MSWPFPVKAFFYFAVGVHLLLHSYALQLSKDASPAAQTPPAGTLQKAPVLMHQEDGERHRETRAGKFQGLLSPDGSISTAKLMNKEDPPSEILPVQKKGRRQITYPRSPQIYKSFNNRSYPPCPEELSDYIPCLNISSGHLFVCACDQKQSFQDCVIKTPADYARQFKWPASKYQVRQPNIPNVPLLRSKKWQPWFQLRGSSIIFQRSEPNFPNGTGEYIDSLSKVQLFPSLNDDAVKNVPGLSFGKRVRVVLEIGSGAGNMAIELEARGAITLSVPGGKSCDDGVQLILERGYPSMLQTFTDYRLPYSNEAFDLIHCAACEVQWELDGGLKLLEADRLLKPGGFFVWVDLEEEKTNSDGMKDLAEKMCWNLVAKEARTSIWEKPTDEACYYHRALQVPTLCGASSRLNNSWILPIQRCIQGFKARDGEEFMQWPNRVASLHTLKLREASEAILERVAEGAYVADFNFWKQNVEIYVAVYGKPRLDDIRNVLDMNAGYGG</sequence>
<proteinExistence type="inferred from homology"/>
<dbReference type="GO" id="GO:0032259">
    <property type="term" value="P:methylation"/>
    <property type="evidence" value="ECO:0007669"/>
    <property type="project" value="UniProtKB-KW"/>
</dbReference>
<protein>
    <recommendedName>
        <fullName evidence="6">Methyltransferase</fullName>
        <ecNumber evidence="6">2.1.1.-</ecNumber>
    </recommendedName>
</protein>
<evidence type="ECO:0000256" key="3">
    <source>
        <dbReference type="ARBA" id="ARBA00022603"/>
    </source>
</evidence>
<dbReference type="Pfam" id="PF03141">
    <property type="entry name" value="Methyltransf_29"/>
    <property type="match status" value="1"/>
</dbReference>
<comment type="caution">
    <text evidence="8">The sequence shown here is derived from an EMBL/GenBank/DDBJ whole genome shotgun (WGS) entry which is preliminary data.</text>
</comment>
<evidence type="ECO:0000256" key="1">
    <source>
        <dbReference type="ARBA" id="ARBA00004606"/>
    </source>
</evidence>
<dbReference type="PANTHER" id="PTHR10108:SF899">
    <property type="entry name" value="PECTIN METHYLTRANSFERASE QUA2-RELATED"/>
    <property type="match status" value="1"/>
</dbReference>
<keyword evidence="7" id="KW-0732">Signal</keyword>
<evidence type="ECO:0000256" key="6">
    <source>
        <dbReference type="RuleBase" id="RU366043"/>
    </source>
</evidence>
<dbReference type="EC" id="2.1.1.-" evidence="6"/>
<keyword evidence="9" id="KW-1185">Reference proteome</keyword>
<dbReference type="Proteomes" id="UP001605036">
    <property type="component" value="Unassembled WGS sequence"/>
</dbReference>
<dbReference type="InterPro" id="IPR004159">
    <property type="entry name" value="Put_SAM_MeTrfase"/>
</dbReference>
<evidence type="ECO:0000313" key="9">
    <source>
        <dbReference type="Proteomes" id="UP001605036"/>
    </source>
</evidence>
<dbReference type="EMBL" id="JBHFFA010000001">
    <property type="protein sequence ID" value="KAL2649195.1"/>
    <property type="molecule type" value="Genomic_DNA"/>
</dbReference>
<evidence type="ECO:0000313" key="8">
    <source>
        <dbReference type="EMBL" id="KAL2649195.1"/>
    </source>
</evidence>
<dbReference type="GO" id="GO:0008168">
    <property type="term" value="F:methyltransferase activity"/>
    <property type="evidence" value="ECO:0007669"/>
    <property type="project" value="UniProtKB-UniRule"/>
</dbReference>
<organism evidence="8 9">
    <name type="scientific">Riccia fluitans</name>
    <dbReference type="NCBI Taxonomy" id="41844"/>
    <lineage>
        <taxon>Eukaryota</taxon>
        <taxon>Viridiplantae</taxon>
        <taxon>Streptophyta</taxon>
        <taxon>Embryophyta</taxon>
        <taxon>Marchantiophyta</taxon>
        <taxon>Marchantiopsida</taxon>
        <taxon>Marchantiidae</taxon>
        <taxon>Marchantiales</taxon>
        <taxon>Ricciaceae</taxon>
        <taxon>Riccia</taxon>
    </lineage>
</organism>
<comment type="similarity">
    <text evidence="2 6">Belongs to the methyltransferase superfamily.</text>
</comment>
<name>A0ABD1ZCX9_9MARC</name>
<keyword evidence="4 6" id="KW-0735">Signal-anchor</keyword>
<feature type="chain" id="PRO_5044821513" description="Methyltransferase" evidence="7">
    <location>
        <begin position="26"/>
        <end position="500"/>
    </location>
</feature>
<evidence type="ECO:0000256" key="4">
    <source>
        <dbReference type="ARBA" id="ARBA00022968"/>
    </source>
</evidence>
<keyword evidence="4 6" id="KW-0812">Transmembrane</keyword>
<evidence type="ECO:0000256" key="5">
    <source>
        <dbReference type="ARBA" id="ARBA00037847"/>
    </source>
</evidence>
<comment type="subcellular location">
    <subcellularLocation>
        <location evidence="5">Endomembrane system</location>
        <topology evidence="5">Single-pass membrane protein</topology>
    </subcellularLocation>
    <subcellularLocation>
        <location evidence="1 6">Membrane</location>
        <topology evidence="1 6">Single-pass type II membrane protein</topology>
    </subcellularLocation>
</comment>
<dbReference type="InterPro" id="IPR029063">
    <property type="entry name" value="SAM-dependent_MTases_sf"/>
</dbReference>